<feature type="compositionally biased region" description="Polar residues" evidence="1">
    <location>
        <begin position="98"/>
        <end position="107"/>
    </location>
</feature>
<feature type="compositionally biased region" description="Polar residues" evidence="1">
    <location>
        <begin position="1"/>
        <end position="12"/>
    </location>
</feature>
<reference evidence="3" key="1">
    <citation type="journal article" date="2017" name="Nat. Ecol. Evol.">
        <title>Genome expansion and lineage-specific genetic innovations in the forest pathogenic fungi Armillaria.</title>
        <authorList>
            <person name="Sipos G."/>
            <person name="Prasanna A.N."/>
            <person name="Walter M.C."/>
            <person name="O'Connor E."/>
            <person name="Balint B."/>
            <person name="Krizsan K."/>
            <person name="Kiss B."/>
            <person name="Hess J."/>
            <person name="Varga T."/>
            <person name="Slot J."/>
            <person name="Riley R."/>
            <person name="Boka B."/>
            <person name="Rigling D."/>
            <person name="Barry K."/>
            <person name="Lee J."/>
            <person name="Mihaltcheva S."/>
            <person name="LaButti K."/>
            <person name="Lipzen A."/>
            <person name="Waldron R."/>
            <person name="Moloney N.M."/>
            <person name="Sperisen C."/>
            <person name="Kredics L."/>
            <person name="Vagvoelgyi C."/>
            <person name="Patrignani A."/>
            <person name="Fitzpatrick D."/>
            <person name="Nagy I."/>
            <person name="Doyle S."/>
            <person name="Anderson J.B."/>
            <person name="Grigoriev I.V."/>
            <person name="Gueldener U."/>
            <person name="Muensterkoetter M."/>
            <person name="Nagy L.G."/>
        </authorList>
    </citation>
    <scope>NUCLEOTIDE SEQUENCE [LARGE SCALE GENOMIC DNA]</scope>
    <source>
        <strain evidence="3">C18/9</strain>
    </source>
</reference>
<sequence>MAQMTVSNSNGRAKTRSTKWVDGPAAVEGPDDKCLKMNNVLTDKASVTNAKGPDSTGDSASDATAGTEDAYVDDDPVTQSVPAVHSGNDAQASGAKTAMSSSKKTQGNTLRPRLIVGPSYQHVVTLPRAAEICYCYGEPEPQAVTPFGLEFEYKGNIDRARDSRKVVHAKDNSNATFFTVGLVTESTLINGGKAKEINIKPLAWLWPRCQAVISQLLKFNNVVVTSYKDGVQFSTMRKPAEGRRELKVKSVSMDGRTHGPLVCAWDIEVPCFIGTDPFKLTEYMKLEPSYADFDPGDCVLVAFTIGGYRTAKTESAPSLNRASLNIQFAILLASANTDDAGPSVDTFPRDLADETALGVDDPTPMNIPDGEGIDWAASDIEIPDGPEF</sequence>
<protein>
    <submittedName>
        <fullName evidence="2">Uncharacterized protein</fullName>
    </submittedName>
</protein>
<organism evidence="2 3">
    <name type="scientific">Armillaria ostoyae</name>
    <name type="common">Armillaria root rot fungus</name>
    <dbReference type="NCBI Taxonomy" id="47428"/>
    <lineage>
        <taxon>Eukaryota</taxon>
        <taxon>Fungi</taxon>
        <taxon>Dikarya</taxon>
        <taxon>Basidiomycota</taxon>
        <taxon>Agaricomycotina</taxon>
        <taxon>Agaricomycetes</taxon>
        <taxon>Agaricomycetidae</taxon>
        <taxon>Agaricales</taxon>
        <taxon>Marasmiineae</taxon>
        <taxon>Physalacriaceae</taxon>
        <taxon>Armillaria</taxon>
    </lineage>
</organism>
<dbReference type="Proteomes" id="UP000219338">
    <property type="component" value="Unassembled WGS sequence"/>
</dbReference>
<dbReference type="OrthoDB" id="3043907at2759"/>
<feature type="compositionally biased region" description="Polar residues" evidence="1">
    <location>
        <begin position="39"/>
        <end position="49"/>
    </location>
</feature>
<dbReference type="EMBL" id="FUEG01000021">
    <property type="protein sequence ID" value="SJL13928.1"/>
    <property type="molecule type" value="Genomic_DNA"/>
</dbReference>
<evidence type="ECO:0000313" key="3">
    <source>
        <dbReference type="Proteomes" id="UP000219338"/>
    </source>
</evidence>
<dbReference type="OMA" id="CAWDIEV"/>
<dbReference type="AlphaFoldDB" id="A0A284RYT6"/>
<evidence type="ECO:0000313" key="2">
    <source>
        <dbReference type="EMBL" id="SJL13928.1"/>
    </source>
</evidence>
<name>A0A284RYT6_ARMOS</name>
<feature type="region of interest" description="Disordered" evidence="1">
    <location>
        <begin position="1"/>
        <end position="107"/>
    </location>
</feature>
<evidence type="ECO:0000256" key="1">
    <source>
        <dbReference type="SAM" id="MobiDB-lite"/>
    </source>
</evidence>
<feature type="region of interest" description="Disordered" evidence="1">
    <location>
        <begin position="355"/>
        <end position="374"/>
    </location>
</feature>
<keyword evidence="3" id="KW-1185">Reference proteome</keyword>
<gene>
    <name evidence="2" type="ORF">ARMOST_17379</name>
</gene>
<proteinExistence type="predicted"/>
<accession>A0A284RYT6</accession>